<keyword evidence="3" id="KW-0418">Kinase</keyword>
<evidence type="ECO:0000313" key="6">
    <source>
        <dbReference type="Proteomes" id="UP000238274"/>
    </source>
</evidence>
<keyword evidence="6" id="KW-1185">Reference proteome</keyword>
<reference evidence="5 6" key="1">
    <citation type="submission" date="2017-12" db="EMBL/GenBank/DDBJ databases">
        <title>Gene loss provides genomic basis for host adaptation in cereal stripe rust fungi.</title>
        <authorList>
            <person name="Xia C."/>
        </authorList>
    </citation>
    <scope>NUCLEOTIDE SEQUENCE [LARGE SCALE GENOMIC DNA]</scope>
    <source>
        <strain evidence="5 6">93TX-2</strain>
    </source>
</reference>
<accession>A0A2S4UL41</accession>
<evidence type="ECO:0000259" key="4">
    <source>
        <dbReference type="Pfam" id="PF02816"/>
    </source>
</evidence>
<comment type="caution">
    <text evidence="5">The sequence shown here is derived from an EMBL/GenBank/DDBJ whole genome shotgun (WGS) entry which is preliminary data.</text>
</comment>
<dbReference type="Pfam" id="PF02816">
    <property type="entry name" value="Alpha_kinase"/>
    <property type="match status" value="1"/>
</dbReference>
<gene>
    <name evidence="5" type="ORF">PSHT_14273</name>
</gene>
<reference evidence="6" key="2">
    <citation type="journal article" date="2018" name="BMC Genomics">
        <title>Genomic insights into host adaptation between the wheat stripe rust pathogen (Puccinia striiformis f. sp. tritici) and the barley stripe rust pathogen (Puccinia striiformis f. sp. hordei).</title>
        <authorList>
            <person name="Xia C."/>
            <person name="Wang M."/>
            <person name="Yin C."/>
            <person name="Cornejo O.E."/>
            <person name="Hulbert S.H."/>
            <person name="Chen X."/>
        </authorList>
    </citation>
    <scope>NUCLEOTIDE SEQUENCE [LARGE SCALE GENOMIC DNA]</scope>
    <source>
        <strain evidence="6">93TX-2</strain>
    </source>
</reference>
<dbReference type="InterPro" id="IPR004166">
    <property type="entry name" value="a-kinase_dom"/>
</dbReference>
<evidence type="ECO:0000256" key="1">
    <source>
        <dbReference type="ARBA" id="ARBA00022527"/>
    </source>
</evidence>
<keyword evidence="1" id="KW-0723">Serine/threonine-protein kinase</keyword>
<dbReference type="GO" id="GO:0005524">
    <property type="term" value="F:ATP binding"/>
    <property type="evidence" value="ECO:0007669"/>
    <property type="project" value="InterPro"/>
</dbReference>
<proteinExistence type="predicted"/>
<dbReference type="VEuPathDB" id="FungiDB:PSHT_14273"/>
<reference evidence="6" key="3">
    <citation type="journal article" date="2018" name="Mol. Plant Microbe Interact.">
        <title>Genome sequence resources for the wheat stripe rust pathogen (Puccinia striiformis f. sp. tritici) and the barley stripe rust pathogen (Puccinia striiformis f. sp. hordei).</title>
        <authorList>
            <person name="Xia C."/>
            <person name="Wang M."/>
            <person name="Yin C."/>
            <person name="Cornejo O.E."/>
            <person name="Hulbert S.H."/>
            <person name="Chen X."/>
        </authorList>
    </citation>
    <scope>NUCLEOTIDE SEQUENCE [LARGE SCALE GENOMIC DNA]</scope>
    <source>
        <strain evidence="6">93TX-2</strain>
    </source>
</reference>
<keyword evidence="2" id="KW-0808">Transferase</keyword>
<dbReference type="GO" id="GO:0004674">
    <property type="term" value="F:protein serine/threonine kinase activity"/>
    <property type="evidence" value="ECO:0007669"/>
    <property type="project" value="UniProtKB-KW"/>
</dbReference>
<evidence type="ECO:0000256" key="3">
    <source>
        <dbReference type="ARBA" id="ARBA00022777"/>
    </source>
</evidence>
<organism evidence="5 6">
    <name type="scientific">Puccinia striiformis</name>
    <dbReference type="NCBI Taxonomy" id="27350"/>
    <lineage>
        <taxon>Eukaryota</taxon>
        <taxon>Fungi</taxon>
        <taxon>Dikarya</taxon>
        <taxon>Basidiomycota</taxon>
        <taxon>Pucciniomycotina</taxon>
        <taxon>Pucciniomycetes</taxon>
        <taxon>Pucciniales</taxon>
        <taxon>Pucciniaceae</taxon>
        <taxon>Puccinia</taxon>
    </lineage>
</organism>
<evidence type="ECO:0000256" key="2">
    <source>
        <dbReference type="ARBA" id="ARBA00022679"/>
    </source>
</evidence>
<dbReference type="AlphaFoldDB" id="A0A2S4UL41"/>
<name>A0A2S4UL41_9BASI</name>
<dbReference type="EMBL" id="PKSM01000313">
    <property type="protein sequence ID" value="POV97999.1"/>
    <property type="molecule type" value="Genomic_DNA"/>
</dbReference>
<dbReference type="Proteomes" id="UP000238274">
    <property type="component" value="Unassembled WGS sequence"/>
</dbReference>
<evidence type="ECO:0000313" key="5">
    <source>
        <dbReference type="EMBL" id="POV97999.1"/>
    </source>
</evidence>
<feature type="domain" description="Alpha-type protein kinase" evidence="4">
    <location>
        <begin position="16"/>
        <end position="60"/>
    </location>
</feature>
<sequence length="72" mass="8105">MVVSENNHVSVAYKRIAGKIQIVCHSVAAKGDYNNPNKVYLFEAAIKGPYFKYCNNVDFDIATSEPETDFQM</sequence>
<protein>
    <recommendedName>
        <fullName evidence="4">Alpha-type protein kinase domain-containing protein</fullName>
    </recommendedName>
</protein>